<dbReference type="GO" id="GO:0032934">
    <property type="term" value="F:sterol binding"/>
    <property type="evidence" value="ECO:0007669"/>
    <property type="project" value="TreeGrafter"/>
</dbReference>
<evidence type="ECO:0000256" key="5">
    <source>
        <dbReference type="RuleBase" id="RU003845"/>
    </source>
</evidence>
<dbReference type="EMBL" id="UYYG01000001">
    <property type="protein sequence ID" value="VDN50170.1"/>
    <property type="molecule type" value="Genomic_DNA"/>
</dbReference>
<keyword evidence="3" id="KW-0446">Lipid-binding</keyword>
<evidence type="ECO:0000256" key="1">
    <source>
        <dbReference type="ARBA" id="ARBA00022448"/>
    </source>
</evidence>
<evidence type="ECO:0000256" key="4">
    <source>
        <dbReference type="RuleBase" id="RU003844"/>
    </source>
</evidence>
<evidence type="ECO:0000313" key="11">
    <source>
        <dbReference type="WBParaSite" id="DME_0000291401-mRNA-1"/>
    </source>
</evidence>
<dbReference type="PROSITE" id="PS50003">
    <property type="entry name" value="PH_DOMAIN"/>
    <property type="match status" value="1"/>
</dbReference>
<dbReference type="GO" id="GO:0016020">
    <property type="term" value="C:membrane"/>
    <property type="evidence" value="ECO:0007669"/>
    <property type="project" value="TreeGrafter"/>
</dbReference>
<dbReference type="InterPro" id="IPR011993">
    <property type="entry name" value="PH-like_dom_sf"/>
</dbReference>
<dbReference type="Pfam" id="PF01237">
    <property type="entry name" value="Oxysterol_BP"/>
    <property type="match status" value="1"/>
</dbReference>
<evidence type="ECO:0000313" key="8">
    <source>
        <dbReference type="EMBL" id="VDN50170.1"/>
    </source>
</evidence>
<dbReference type="InterPro" id="IPR000648">
    <property type="entry name" value="Oxysterol-bd"/>
</dbReference>
<organism evidence="9 11">
    <name type="scientific">Dracunculus medinensis</name>
    <name type="common">Guinea worm</name>
    <dbReference type="NCBI Taxonomy" id="318479"/>
    <lineage>
        <taxon>Eukaryota</taxon>
        <taxon>Metazoa</taxon>
        <taxon>Ecdysozoa</taxon>
        <taxon>Nematoda</taxon>
        <taxon>Chromadorea</taxon>
        <taxon>Rhabditida</taxon>
        <taxon>Spirurina</taxon>
        <taxon>Dracunculoidea</taxon>
        <taxon>Dracunculidae</taxon>
        <taxon>Dracunculus</taxon>
    </lineage>
</organism>
<dbReference type="FunFam" id="2.40.160.120:FF:000014">
    <property type="entry name" value="Oxysterol-binding protein"/>
    <property type="match status" value="1"/>
</dbReference>
<evidence type="ECO:0000313" key="9">
    <source>
        <dbReference type="Proteomes" id="UP000038040"/>
    </source>
</evidence>
<feature type="region of interest" description="Disordered" evidence="6">
    <location>
        <begin position="162"/>
        <end position="185"/>
    </location>
</feature>
<evidence type="ECO:0000313" key="10">
    <source>
        <dbReference type="Proteomes" id="UP000274756"/>
    </source>
</evidence>
<evidence type="ECO:0000256" key="3">
    <source>
        <dbReference type="ARBA" id="ARBA00023121"/>
    </source>
</evidence>
<dbReference type="InterPro" id="IPR001849">
    <property type="entry name" value="PH_domain"/>
</dbReference>
<proteinExistence type="inferred from homology"/>
<dbReference type="Gene3D" id="1.10.287.2720">
    <property type="match status" value="1"/>
</dbReference>
<dbReference type="Gene3D" id="2.30.29.30">
    <property type="entry name" value="Pleckstrin-homology domain (PH domain)/Phosphotyrosine-binding domain (PTB)"/>
    <property type="match status" value="1"/>
</dbReference>
<dbReference type="SMART" id="SM00233">
    <property type="entry name" value="PH"/>
    <property type="match status" value="1"/>
</dbReference>
<dbReference type="SUPFAM" id="SSF50729">
    <property type="entry name" value="PH domain-like"/>
    <property type="match status" value="1"/>
</dbReference>
<dbReference type="PANTHER" id="PTHR10972:SF200">
    <property type="entry name" value="OXYSTEROL-BINDING PROTEIN-RELATED PROTEIN 9"/>
    <property type="match status" value="1"/>
</dbReference>
<dbReference type="STRING" id="318479.A0A0N4U7F4"/>
<sequence>MEGPLSKWTNVVHGWQFRWFLLKNDALCYYTSREKMKKKQLRGCIRLRGAVIGIDGENTSLFTLTVDGKTFHLQGRDQKERDNWVRALETTIHELSGYYKPSSVQSLSITLKCKVRSLENLNSTVNDQNDSLSEIIQTTNCLMDIVKHSIILLQMARNRVNGDSGSSKDLLDDCSDEENQSSMRKAEIVSPISYSSSEDEFFDAEGLSEENSPSKIAGDRDGRIHFKSTLIEPVYNDDNEDFDAIYDDSEEHEVGDMQQQHGSVLMHLLSQVSVGMDLTKVTLPTFILERRSLLEMYADFFAHPDDFIASAVHSTPEQRFIAVVKYYLGAFYAARKSGVAKKPYNPILGEIFRCRWTLQDLPKTGVKTVRGPFPGSDLSQLTFIAEQVSHHPPISAFYAELPSQKISLNAHIWTKSSFLGLSIGVTNIGWASVKLHEFDEEYRVTFPNGYGRSIMSTPWIELGGKVNVNCDKTGYYAEITFLTKPFFGGKAHRIEGSIYRPGLKKPILTIKGEWNGLIYAKPFSGDEYEMVNVREKLEVKKECVPVAEQGDRESRRLWRHVTVGLKKNQINDATAAKRWIEQRQRDEAKYRQVYFSSSWNLKQCTVNVFIDLSFQENGISYQPQYFEKSGDDWIYKDVFRNDSF</sequence>
<dbReference type="FunFam" id="1.10.287.2720:FF:000001">
    <property type="entry name" value="Oxysterol-binding OBPalpha"/>
    <property type="match status" value="1"/>
</dbReference>
<keyword evidence="2 5" id="KW-0445">Lipid transport</keyword>
<comment type="similarity">
    <text evidence="4">Belongs to the OSBP family.</text>
</comment>
<keyword evidence="1 5" id="KW-0813">Transport</keyword>
<protein>
    <recommendedName>
        <fullName evidence="5">Oxysterol-binding protein</fullName>
    </recommendedName>
</protein>
<dbReference type="WBParaSite" id="DME_0000291401-mRNA-1">
    <property type="protein sequence ID" value="DME_0000291401-mRNA-1"/>
    <property type="gene ID" value="DME_0000291401"/>
</dbReference>
<gene>
    <name evidence="8" type="ORF">DME_LOCUS143</name>
</gene>
<keyword evidence="10" id="KW-1185">Reference proteome</keyword>
<evidence type="ECO:0000256" key="2">
    <source>
        <dbReference type="ARBA" id="ARBA00023055"/>
    </source>
</evidence>
<dbReference type="Gene3D" id="6.10.140.1150">
    <property type="match status" value="1"/>
</dbReference>
<dbReference type="Pfam" id="PF00169">
    <property type="entry name" value="PH"/>
    <property type="match status" value="1"/>
</dbReference>
<name>A0A0N4U7F4_DRAME</name>
<dbReference type="GO" id="GO:0006869">
    <property type="term" value="P:lipid transport"/>
    <property type="evidence" value="ECO:0007669"/>
    <property type="project" value="UniProtKB-KW"/>
</dbReference>
<dbReference type="InterPro" id="IPR018494">
    <property type="entry name" value="Oxysterol-bd_CS"/>
</dbReference>
<reference evidence="11" key="1">
    <citation type="submission" date="2017-02" db="UniProtKB">
        <authorList>
            <consortium name="WormBaseParasite"/>
        </authorList>
    </citation>
    <scope>IDENTIFICATION</scope>
</reference>
<dbReference type="Proteomes" id="UP000038040">
    <property type="component" value="Unplaced"/>
</dbReference>
<dbReference type="Gene3D" id="2.40.160.120">
    <property type="match status" value="1"/>
</dbReference>
<dbReference type="GO" id="GO:0005794">
    <property type="term" value="C:Golgi apparatus"/>
    <property type="evidence" value="ECO:0007669"/>
    <property type="project" value="TreeGrafter"/>
</dbReference>
<dbReference type="OrthoDB" id="14833at2759"/>
<accession>A0A0N4U7F4</accession>
<dbReference type="InterPro" id="IPR037239">
    <property type="entry name" value="OSBP_sf"/>
</dbReference>
<evidence type="ECO:0000259" key="7">
    <source>
        <dbReference type="PROSITE" id="PS50003"/>
    </source>
</evidence>
<dbReference type="Proteomes" id="UP000274756">
    <property type="component" value="Unassembled WGS sequence"/>
</dbReference>
<evidence type="ECO:0000256" key="6">
    <source>
        <dbReference type="SAM" id="MobiDB-lite"/>
    </source>
</evidence>
<feature type="domain" description="PH" evidence="7">
    <location>
        <begin position="1"/>
        <end position="93"/>
    </location>
</feature>
<dbReference type="AlphaFoldDB" id="A0A0N4U7F4"/>
<dbReference type="PANTHER" id="PTHR10972">
    <property type="entry name" value="OXYSTEROL-BINDING PROTEIN-RELATED"/>
    <property type="match status" value="1"/>
</dbReference>
<dbReference type="PROSITE" id="PS01013">
    <property type="entry name" value="OSBP"/>
    <property type="match status" value="1"/>
</dbReference>
<dbReference type="GO" id="GO:0005829">
    <property type="term" value="C:cytosol"/>
    <property type="evidence" value="ECO:0007669"/>
    <property type="project" value="TreeGrafter"/>
</dbReference>
<reference evidence="8 10" key="2">
    <citation type="submission" date="2018-11" db="EMBL/GenBank/DDBJ databases">
        <authorList>
            <consortium name="Pathogen Informatics"/>
        </authorList>
    </citation>
    <scope>NUCLEOTIDE SEQUENCE [LARGE SCALE GENOMIC DNA]</scope>
</reference>
<dbReference type="SUPFAM" id="SSF144000">
    <property type="entry name" value="Oxysterol-binding protein-like"/>
    <property type="match status" value="1"/>
</dbReference>